<dbReference type="AlphaFoldDB" id="A0A1G5K7U7"/>
<dbReference type="OrthoDB" id="8673861at2"/>
<reference evidence="6 7" key="1">
    <citation type="submission" date="2016-10" db="EMBL/GenBank/DDBJ databases">
        <authorList>
            <person name="de Groot N.N."/>
        </authorList>
    </citation>
    <scope>NUCLEOTIDE SEQUENCE [LARGE SCALE GENOMIC DNA]</scope>
    <source>
        <strain evidence="6 7">CGMCC 1.8925</strain>
    </source>
</reference>
<dbReference type="EMBL" id="FMVT01000024">
    <property type="protein sequence ID" value="SCY96331.1"/>
    <property type="molecule type" value="Genomic_DNA"/>
</dbReference>
<evidence type="ECO:0000256" key="1">
    <source>
        <dbReference type="ARBA" id="ARBA00004418"/>
    </source>
</evidence>
<dbReference type="GO" id="GO:0042597">
    <property type="term" value="C:periplasmic space"/>
    <property type="evidence" value="ECO:0007669"/>
    <property type="project" value="UniProtKB-SubCell"/>
</dbReference>
<comment type="subcellular location">
    <subcellularLocation>
        <location evidence="1">Periplasm</location>
    </subcellularLocation>
</comment>
<dbReference type="PANTHER" id="PTHR33376">
    <property type="match status" value="1"/>
</dbReference>
<dbReference type="Gene3D" id="3.40.190.170">
    <property type="entry name" value="Bacterial extracellular solute-binding protein, family 7"/>
    <property type="match status" value="1"/>
</dbReference>
<dbReference type="InterPro" id="IPR018389">
    <property type="entry name" value="DctP_fam"/>
</dbReference>
<dbReference type="RefSeq" id="WP_090748384.1">
    <property type="nucleotide sequence ID" value="NZ_FMVT01000024.1"/>
</dbReference>
<keyword evidence="5" id="KW-0574">Periplasm</keyword>
<accession>A0A1G5K7U7</accession>
<organism evidence="6 7">
    <name type="scientific">Paracoccus tibetensis</name>
    <dbReference type="NCBI Taxonomy" id="336292"/>
    <lineage>
        <taxon>Bacteria</taxon>
        <taxon>Pseudomonadati</taxon>
        <taxon>Pseudomonadota</taxon>
        <taxon>Alphaproteobacteria</taxon>
        <taxon>Rhodobacterales</taxon>
        <taxon>Paracoccaceae</taxon>
        <taxon>Paracoccus</taxon>
    </lineage>
</organism>
<proteinExistence type="inferred from homology"/>
<gene>
    <name evidence="6" type="ORF">SAMN05660710_03726</name>
</gene>
<dbReference type="Proteomes" id="UP000199502">
    <property type="component" value="Unassembled WGS sequence"/>
</dbReference>
<keyword evidence="3" id="KW-0813">Transport</keyword>
<dbReference type="STRING" id="336292.SAMN05660710_03726"/>
<dbReference type="Pfam" id="PF03480">
    <property type="entry name" value="DctP"/>
    <property type="match status" value="1"/>
</dbReference>
<keyword evidence="4" id="KW-0732">Signal</keyword>
<name>A0A1G5K7U7_9RHOB</name>
<evidence type="ECO:0000256" key="2">
    <source>
        <dbReference type="ARBA" id="ARBA00009023"/>
    </source>
</evidence>
<dbReference type="InterPro" id="IPR038404">
    <property type="entry name" value="TRAP_DctP_sf"/>
</dbReference>
<sequence length="331" mass="35501">MKHMVAAAVIGGAMCLMGGEAAAERTLRMTVQVAANHPVGANTHYFAEQLNEISGGEMTVRVFDSAALFKGQEVPQAISSGAIDLGIVLADEYAGSVPAAGIFSVAFLFPDYEILARAADRDGEFRQIFDDLLLQAGSKVLWWQDYGPVQMLSKGAPVITPDDMRGKMVRATGKPTGDLIEAVGGSAVVVGGAEQFVAYQRGLVDIGMSGTTAVKSRALYEVMDHVTMTSHGLAEFIAVINPALWESLSEEEQGWMTEAAIRAEEKMRAETEAENVEAAEWLAENGHATVTELTPEQIAVWQEATRPAVERFREEAGEAGDRLLAALDALR</sequence>
<protein>
    <submittedName>
        <fullName evidence="6">C4-dicarboxylate-binding protein DctP</fullName>
    </submittedName>
</protein>
<dbReference type="GO" id="GO:0055085">
    <property type="term" value="P:transmembrane transport"/>
    <property type="evidence" value="ECO:0007669"/>
    <property type="project" value="InterPro"/>
</dbReference>
<evidence type="ECO:0000256" key="5">
    <source>
        <dbReference type="ARBA" id="ARBA00022764"/>
    </source>
</evidence>
<evidence type="ECO:0000313" key="7">
    <source>
        <dbReference type="Proteomes" id="UP000199502"/>
    </source>
</evidence>
<evidence type="ECO:0000256" key="3">
    <source>
        <dbReference type="ARBA" id="ARBA00022448"/>
    </source>
</evidence>
<dbReference type="NCBIfam" id="NF037995">
    <property type="entry name" value="TRAP_S1"/>
    <property type="match status" value="1"/>
</dbReference>
<evidence type="ECO:0000313" key="6">
    <source>
        <dbReference type="EMBL" id="SCY96331.1"/>
    </source>
</evidence>
<dbReference type="PANTHER" id="PTHR33376:SF7">
    <property type="entry name" value="C4-DICARBOXYLATE-BINDING PROTEIN DCTB"/>
    <property type="match status" value="1"/>
</dbReference>
<comment type="similarity">
    <text evidence="2">Belongs to the bacterial solute-binding protein 7 family.</text>
</comment>
<keyword evidence="7" id="KW-1185">Reference proteome</keyword>
<evidence type="ECO:0000256" key="4">
    <source>
        <dbReference type="ARBA" id="ARBA00022729"/>
    </source>
</evidence>